<dbReference type="PANTHER" id="PTHR43201">
    <property type="entry name" value="ACYL-COA SYNTHETASE"/>
    <property type="match status" value="1"/>
</dbReference>
<evidence type="ECO:0000256" key="4">
    <source>
        <dbReference type="ARBA" id="ARBA00022840"/>
    </source>
</evidence>
<reference evidence="8 9" key="1">
    <citation type="submission" date="2019-12" db="EMBL/GenBank/DDBJ databases">
        <title>Sequence classification of anaerobic respiratory reductive dehalogenases: First we see many, then we see few.</title>
        <authorList>
            <person name="Molenda O."/>
            <person name="Puentes Jacome L.A."/>
            <person name="Cao X."/>
            <person name="Nesbo C.L."/>
            <person name="Tang S."/>
            <person name="Morson N."/>
            <person name="Patron J."/>
            <person name="Lomheim L."/>
            <person name="Wishart D.S."/>
            <person name="Edwards E.A."/>
        </authorList>
    </citation>
    <scope>NUCLEOTIDE SEQUENCE [LARGE SCALE GENOMIC DNA]</scope>
    <source>
        <strain evidence="8 9">12DCA</strain>
    </source>
</reference>
<dbReference type="UniPathway" id="UPA00079"/>
<dbReference type="NCBIfam" id="TIGR01923">
    <property type="entry name" value="menE"/>
    <property type="match status" value="1"/>
</dbReference>
<dbReference type="InterPro" id="IPR042099">
    <property type="entry name" value="ANL_N_sf"/>
</dbReference>
<dbReference type="InterPro" id="IPR010192">
    <property type="entry name" value="MenE"/>
</dbReference>
<dbReference type="Gene3D" id="3.30.300.30">
    <property type="match status" value="1"/>
</dbReference>
<accession>A0A857DJW6</accession>
<dbReference type="PANTHER" id="PTHR43201:SF5">
    <property type="entry name" value="MEDIUM-CHAIN ACYL-COA LIGASE ACSF2, MITOCHONDRIAL"/>
    <property type="match status" value="1"/>
</dbReference>
<comment type="similarity">
    <text evidence="5">Belongs to the ATP-dependent AMP-binding enzyme family. MenE subfamily.</text>
</comment>
<sequence length="481" mass="53853">MNWLKRQALEKPDKKFINGLTFRDVSERVSLLSVRLLPHVKKQKRVALLSNNSEQMVLFFLALQLLQKEVLMLNTRLTAEEIGIQVKTLDIQLILAQDDLAAVNFSQLFPAGVKSFSDVVGDDVTDGVKAAAEQNASEACSEFDPAADFNPEQIAVIMNTSATAGEFKSVPLRWKQFAAHVKASQKSLGVTEEDNWLMILPLYHISALMILLRSLYNGTAVTLLESFREEETLNLVQEGQVNMLSVVPTMLNRIIDRIDRHCLRVVLIGGEFIPRPLVEKCMVRQIPIYKTYGMTETASQSATFSVLQYPDKLDSVGLPLDSVEIMIKNPGPDGSGEVLIQSPMVMDGYLGRETISGFFPTEDIGYLDPDGFLYILDRRKNMIISGGENIYPREIENILYVHPGIKECAVIGRKDPKWGQVPVLFAVSSLNEEEIRDYLSPRLARYKLPSEIIFLTELPRNTTGKIRHKALEDMLAGGVNP</sequence>
<dbReference type="EMBL" id="CP046996">
    <property type="protein sequence ID" value="QHA00898.1"/>
    <property type="molecule type" value="Genomic_DNA"/>
</dbReference>
<organism evidence="8 9">
    <name type="scientific">Dehalobacter restrictus</name>
    <dbReference type="NCBI Taxonomy" id="55583"/>
    <lineage>
        <taxon>Bacteria</taxon>
        <taxon>Bacillati</taxon>
        <taxon>Bacillota</taxon>
        <taxon>Clostridia</taxon>
        <taxon>Eubacteriales</taxon>
        <taxon>Desulfitobacteriaceae</taxon>
        <taxon>Dehalobacter</taxon>
    </lineage>
</organism>
<evidence type="ECO:0000256" key="1">
    <source>
        <dbReference type="ARBA" id="ARBA00022428"/>
    </source>
</evidence>
<evidence type="ECO:0000256" key="5">
    <source>
        <dbReference type="HAMAP-Rule" id="MF_00731"/>
    </source>
</evidence>
<dbReference type="InterPro" id="IPR000873">
    <property type="entry name" value="AMP-dep_synth/lig_dom"/>
</dbReference>
<keyword evidence="4 5" id="KW-0067">ATP-binding</keyword>
<evidence type="ECO:0000313" key="9">
    <source>
        <dbReference type="Proteomes" id="UP000430508"/>
    </source>
</evidence>
<dbReference type="Pfam" id="PF00501">
    <property type="entry name" value="AMP-binding"/>
    <property type="match status" value="1"/>
</dbReference>
<evidence type="ECO:0000313" key="8">
    <source>
        <dbReference type="EMBL" id="QHA00898.1"/>
    </source>
</evidence>
<keyword evidence="2 5" id="KW-0436">Ligase</keyword>
<evidence type="ECO:0000259" key="6">
    <source>
        <dbReference type="Pfam" id="PF00501"/>
    </source>
</evidence>
<dbReference type="GO" id="GO:0005524">
    <property type="term" value="F:ATP binding"/>
    <property type="evidence" value="ECO:0007669"/>
    <property type="project" value="UniProtKB-KW"/>
</dbReference>
<evidence type="ECO:0000259" key="7">
    <source>
        <dbReference type="Pfam" id="PF13193"/>
    </source>
</evidence>
<evidence type="ECO:0000256" key="3">
    <source>
        <dbReference type="ARBA" id="ARBA00022741"/>
    </source>
</evidence>
<protein>
    <recommendedName>
        <fullName evidence="5">2-succinylbenzoate--CoA ligase</fullName>
        <ecNumber evidence="5">6.2.1.26</ecNumber>
    </recommendedName>
    <alternativeName>
        <fullName evidence="5">o-succinylbenzoyl-CoA synthetase</fullName>
        <shortName evidence="5">OSB-CoA synthetase</shortName>
    </alternativeName>
</protein>
<comment type="pathway">
    <text evidence="5">Quinol/quinone metabolism; menaquinone biosynthesis.</text>
</comment>
<comment type="function">
    <text evidence="5">Converts 2-succinylbenzoate (OSB) to 2-succinylbenzoyl-CoA (OSB-CoA).</text>
</comment>
<comment type="catalytic activity">
    <reaction evidence="5">
        <text>2-succinylbenzoate + ATP + CoA = 2-succinylbenzoyl-CoA + AMP + diphosphate</text>
        <dbReference type="Rhea" id="RHEA:17009"/>
        <dbReference type="ChEBI" id="CHEBI:18325"/>
        <dbReference type="ChEBI" id="CHEBI:30616"/>
        <dbReference type="ChEBI" id="CHEBI:33019"/>
        <dbReference type="ChEBI" id="CHEBI:57287"/>
        <dbReference type="ChEBI" id="CHEBI:57364"/>
        <dbReference type="ChEBI" id="CHEBI:456215"/>
        <dbReference type="EC" id="6.2.1.26"/>
    </reaction>
</comment>
<dbReference type="HAMAP" id="MF_00731">
    <property type="entry name" value="MenE"/>
    <property type="match status" value="1"/>
</dbReference>
<dbReference type="SUPFAM" id="SSF56801">
    <property type="entry name" value="Acetyl-CoA synthetase-like"/>
    <property type="match status" value="1"/>
</dbReference>
<dbReference type="GO" id="GO:0031956">
    <property type="term" value="F:medium-chain fatty acid-CoA ligase activity"/>
    <property type="evidence" value="ECO:0007669"/>
    <property type="project" value="TreeGrafter"/>
</dbReference>
<dbReference type="Gene3D" id="3.40.50.12780">
    <property type="entry name" value="N-terminal domain of ligase-like"/>
    <property type="match status" value="1"/>
</dbReference>
<dbReference type="UniPathway" id="UPA01057">
    <property type="reaction ID" value="UER00166"/>
</dbReference>
<dbReference type="Proteomes" id="UP000430508">
    <property type="component" value="Chromosome"/>
</dbReference>
<dbReference type="InterPro" id="IPR045851">
    <property type="entry name" value="AMP-bd_C_sf"/>
</dbReference>
<evidence type="ECO:0000256" key="2">
    <source>
        <dbReference type="ARBA" id="ARBA00022598"/>
    </source>
</evidence>
<name>A0A857DJW6_9FIRM</name>
<dbReference type="Pfam" id="PF13193">
    <property type="entry name" value="AMP-binding_C"/>
    <property type="match status" value="1"/>
</dbReference>
<feature type="domain" description="AMP-dependent synthetase/ligase" evidence="6">
    <location>
        <begin position="5"/>
        <end position="350"/>
    </location>
</feature>
<keyword evidence="3 5" id="KW-0547">Nucleotide-binding</keyword>
<dbReference type="GO" id="GO:0006631">
    <property type="term" value="P:fatty acid metabolic process"/>
    <property type="evidence" value="ECO:0007669"/>
    <property type="project" value="TreeGrafter"/>
</dbReference>
<dbReference type="GO" id="GO:0008756">
    <property type="term" value="F:o-succinylbenzoate-CoA ligase activity"/>
    <property type="evidence" value="ECO:0007669"/>
    <property type="project" value="UniProtKB-UniRule"/>
</dbReference>
<dbReference type="InterPro" id="IPR025110">
    <property type="entry name" value="AMP-bd_C"/>
</dbReference>
<keyword evidence="1 5" id="KW-0474">Menaquinone biosynthesis</keyword>
<proteinExistence type="inferred from homology"/>
<dbReference type="EC" id="6.2.1.26" evidence="5"/>
<dbReference type="RefSeq" id="WP_158208274.1">
    <property type="nucleotide sequence ID" value="NZ_CP046996.1"/>
</dbReference>
<comment type="pathway">
    <text evidence="5">Quinol/quinone metabolism; 1,4-dihydroxy-2-naphthoate biosynthesis; 1,4-dihydroxy-2-naphthoate from chorismate: step 5/7.</text>
</comment>
<dbReference type="AlphaFoldDB" id="A0A857DJW6"/>
<gene>
    <name evidence="5 8" type="primary">menE</name>
    <name evidence="8" type="ORF">GQ588_09765</name>
</gene>
<dbReference type="GO" id="GO:0009234">
    <property type="term" value="P:menaquinone biosynthetic process"/>
    <property type="evidence" value="ECO:0007669"/>
    <property type="project" value="UniProtKB-UniRule"/>
</dbReference>
<feature type="domain" description="AMP-binding enzyme C-terminal" evidence="7">
    <location>
        <begin position="394"/>
        <end position="465"/>
    </location>
</feature>